<name>U4LHL9_PYROM</name>
<keyword evidence="2" id="KW-1185">Reference proteome</keyword>
<dbReference type="AlphaFoldDB" id="U4LHL9"/>
<dbReference type="Proteomes" id="UP000018144">
    <property type="component" value="Unassembled WGS sequence"/>
</dbReference>
<gene>
    <name evidence="1" type="ORF">PCON_11250</name>
</gene>
<accession>U4LHL9</accession>
<protein>
    <submittedName>
        <fullName evidence="1">Uncharacterized protein</fullName>
    </submittedName>
</protein>
<proteinExistence type="predicted"/>
<dbReference type="EMBL" id="HF935630">
    <property type="protein sequence ID" value="CCX11656.1"/>
    <property type="molecule type" value="Genomic_DNA"/>
</dbReference>
<sequence>MAARAAVRFFSSNIFVVLEVQWILLSRPVEIIRSSRLAVRSLLTNPNRLRRALLTPLVLWRHSQHVRLLLPKSRLAASRLQRAVLAFDSIWVIETHQLTGNLQI</sequence>
<reference evidence="1 2" key="1">
    <citation type="journal article" date="2013" name="PLoS Genet.">
        <title>The genome and development-dependent transcriptomes of Pyronema confluens: a window into fungal evolution.</title>
        <authorList>
            <person name="Traeger S."/>
            <person name="Altegoer F."/>
            <person name="Freitag M."/>
            <person name="Gabaldon T."/>
            <person name="Kempken F."/>
            <person name="Kumar A."/>
            <person name="Marcet-Houben M."/>
            <person name="Poggeler S."/>
            <person name="Stajich J.E."/>
            <person name="Nowrousian M."/>
        </authorList>
    </citation>
    <scope>NUCLEOTIDE SEQUENCE [LARGE SCALE GENOMIC DNA]</scope>
    <source>
        <strain evidence="2">CBS 100304</strain>
        <tissue evidence="1">Vegetative mycelium</tissue>
    </source>
</reference>
<evidence type="ECO:0000313" key="1">
    <source>
        <dbReference type="EMBL" id="CCX11656.1"/>
    </source>
</evidence>
<organism evidence="1 2">
    <name type="scientific">Pyronema omphalodes (strain CBS 100304)</name>
    <name type="common">Pyronema confluens</name>
    <dbReference type="NCBI Taxonomy" id="1076935"/>
    <lineage>
        <taxon>Eukaryota</taxon>
        <taxon>Fungi</taxon>
        <taxon>Dikarya</taxon>
        <taxon>Ascomycota</taxon>
        <taxon>Pezizomycotina</taxon>
        <taxon>Pezizomycetes</taxon>
        <taxon>Pezizales</taxon>
        <taxon>Pyronemataceae</taxon>
        <taxon>Pyronema</taxon>
    </lineage>
</organism>
<evidence type="ECO:0000313" key="2">
    <source>
        <dbReference type="Proteomes" id="UP000018144"/>
    </source>
</evidence>